<dbReference type="STRING" id="420953.SAMN05192543_11362"/>
<dbReference type="InterPro" id="IPR043129">
    <property type="entry name" value="ATPase_NBD"/>
</dbReference>
<proteinExistence type="predicted"/>
<evidence type="ECO:0000313" key="2">
    <source>
        <dbReference type="EMBL" id="SFJ91473.1"/>
    </source>
</evidence>
<accession>A0A1I3V929</accession>
<keyword evidence="3" id="KW-1185">Reference proteome</keyword>
<dbReference type="InterPro" id="IPR003494">
    <property type="entry name" value="SHS2_FtsA"/>
</dbReference>
<protein>
    <submittedName>
        <fullName evidence="2">Type IV pilus assembly protein PilM</fullName>
    </submittedName>
</protein>
<evidence type="ECO:0000313" key="3">
    <source>
        <dbReference type="Proteomes" id="UP000199548"/>
    </source>
</evidence>
<dbReference type="Pfam" id="PF11104">
    <property type="entry name" value="PilM_2"/>
    <property type="match status" value="1"/>
</dbReference>
<organism evidence="2 3">
    <name type="scientific">Paraburkholderia megapolitana</name>
    <dbReference type="NCBI Taxonomy" id="420953"/>
    <lineage>
        <taxon>Bacteria</taxon>
        <taxon>Pseudomonadati</taxon>
        <taxon>Pseudomonadota</taxon>
        <taxon>Betaproteobacteria</taxon>
        <taxon>Burkholderiales</taxon>
        <taxon>Burkholderiaceae</taxon>
        <taxon>Paraburkholderia</taxon>
    </lineage>
</organism>
<feature type="domain" description="SHS2" evidence="1">
    <location>
        <begin position="15"/>
        <end position="196"/>
    </location>
</feature>
<dbReference type="SUPFAM" id="SSF53067">
    <property type="entry name" value="Actin-like ATPase domain"/>
    <property type="match status" value="1"/>
</dbReference>
<name>A0A1I3V929_9BURK</name>
<reference evidence="2 3" key="1">
    <citation type="submission" date="2016-10" db="EMBL/GenBank/DDBJ databases">
        <authorList>
            <person name="de Groot N.N."/>
        </authorList>
    </citation>
    <scope>NUCLEOTIDE SEQUENCE [LARGE SCALE GENOMIC DNA]</scope>
    <source>
        <strain evidence="2 3">LMG 23650</strain>
    </source>
</reference>
<dbReference type="Gene3D" id="3.30.1490.300">
    <property type="match status" value="1"/>
</dbReference>
<dbReference type="EMBL" id="FOQU01000013">
    <property type="protein sequence ID" value="SFJ91473.1"/>
    <property type="molecule type" value="Genomic_DNA"/>
</dbReference>
<dbReference type="RefSeq" id="WP_091019679.1">
    <property type="nucleotide sequence ID" value="NZ_CP041745.1"/>
</dbReference>
<dbReference type="OrthoDB" id="9125096at2"/>
<dbReference type="AlphaFoldDB" id="A0A1I3V929"/>
<evidence type="ECO:0000259" key="1">
    <source>
        <dbReference type="SMART" id="SM00842"/>
    </source>
</evidence>
<dbReference type="Proteomes" id="UP000199548">
    <property type="component" value="Unassembled WGS sequence"/>
</dbReference>
<dbReference type="SMART" id="SM00842">
    <property type="entry name" value="FtsA"/>
    <property type="match status" value="1"/>
</dbReference>
<gene>
    <name evidence="2" type="ORF">SAMN05192543_11362</name>
</gene>
<dbReference type="GO" id="GO:0051301">
    <property type="term" value="P:cell division"/>
    <property type="evidence" value="ECO:0007669"/>
    <property type="project" value="InterPro"/>
</dbReference>
<dbReference type="InterPro" id="IPR005883">
    <property type="entry name" value="PilM"/>
</dbReference>
<dbReference type="Gene3D" id="3.30.420.40">
    <property type="match status" value="2"/>
</dbReference>
<sequence length="325" mass="34078">MAFRNSLLLPARRFAAGIDVGSLSLRLVVLSSRSRRDGVVRLEHVAIAPLTAGAMAGAEIVDRAAVARALRDLFAGLPSVCTAATLRCAMGLPASATLMATMPLAQLGAGAVRSVRRHALGELEPTVLVEAERIAGIERHALAVDWFIDDASPERDRVTIAAAGRMHLEARVECAASAGITLTALDSEPFAALRALRYAAGRELGANEPYLAIWIGAEGVHGWRIAGDAIDGEIRYPAPEYDDFADALRDLAADHASGSVLIGGEVDLLDGIGFSTADVGDVLGCTTLPFECATFGEGAHPFAPEFLHEPACTVAFGLALRGVFE</sequence>